<dbReference type="AlphaFoldDB" id="A0A7W9QD59"/>
<proteinExistence type="predicted"/>
<evidence type="ECO:0000256" key="1">
    <source>
        <dbReference type="SAM" id="MobiDB-lite"/>
    </source>
</evidence>
<accession>A0A7W9QD59</accession>
<sequence length="337" mass="34790">MTQPPNEPPQGGFGAPPPPPHDPRQPPPSPPPPSPQQQPPVHPSAAPPAQPGYGFPQQPGQGAAPYGQDPQAGQPAPYGQPAYGQSAYGQPTQGNPASPYGHQQQTGPYGQQPYPADPYGQQPGPYGQQQQPYGGGGYPAPPGPPHNGRGSRKTALIAGSVVAALLVISGGVYVATRDDDDGDKKPVAQHSEDVSATPQPTVEPPGTPDDALPSETVTESPSATGPSDLVPTGTGIDGVWRSNKDGRMLAMAASGQNVNGKGRAGAALVKGDLECKGQREERTPGKTWRLALLCERGGKQDKNLGGDVTLDGDTVTVNWDSQGTETFARFRNLAEGP</sequence>
<feature type="compositionally biased region" description="Basic and acidic residues" evidence="1">
    <location>
        <begin position="182"/>
        <end position="193"/>
    </location>
</feature>
<dbReference type="RefSeq" id="WP_184573666.1">
    <property type="nucleotide sequence ID" value="NZ_JACHJL010000010.1"/>
</dbReference>
<protein>
    <submittedName>
        <fullName evidence="2">Uncharacterized protein</fullName>
    </submittedName>
</protein>
<keyword evidence="3" id="KW-1185">Reference proteome</keyword>
<feature type="region of interest" description="Disordered" evidence="1">
    <location>
        <begin position="175"/>
        <end position="241"/>
    </location>
</feature>
<feature type="region of interest" description="Disordered" evidence="1">
    <location>
        <begin position="1"/>
        <end position="154"/>
    </location>
</feature>
<dbReference type="Proteomes" id="UP000588098">
    <property type="component" value="Unassembled WGS sequence"/>
</dbReference>
<comment type="caution">
    <text evidence="2">The sequence shown here is derived from an EMBL/GenBank/DDBJ whole genome shotgun (WGS) entry which is preliminary data.</text>
</comment>
<feature type="compositionally biased region" description="Polar residues" evidence="1">
    <location>
        <begin position="215"/>
        <end position="225"/>
    </location>
</feature>
<name>A0A7W9QD59_9ACTN</name>
<gene>
    <name evidence="2" type="ORF">FHS42_004096</name>
</gene>
<feature type="compositionally biased region" description="Pro residues" evidence="1">
    <location>
        <begin position="15"/>
        <end position="50"/>
    </location>
</feature>
<reference evidence="2 3" key="1">
    <citation type="submission" date="2020-08" db="EMBL/GenBank/DDBJ databases">
        <title>Genomic Encyclopedia of Type Strains, Phase III (KMG-III): the genomes of soil and plant-associated and newly described type strains.</title>
        <authorList>
            <person name="Whitman W."/>
        </authorList>
    </citation>
    <scope>NUCLEOTIDE SEQUENCE [LARGE SCALE GENOMIC DNA]</scope>
    <source>
        <strain evidence="2 3">CECT 8305</strain>
    </source>
</reference>
<organism evidence="2 3">
    <name type="scientific">Streptomyces zagrosensis</name>
    <dbReference type="NCBI Taxonomy" id="1042984"/>
    <lineage>
        <taxon>Bacteria</taxon>
        <taxon>Bacillati</taxon>
        <taxon>Actinomycetota</taxon>
        <taxon>Actinomycetes</taxon>
        <taxon>Kitasatosporales</taxon>
        <taxon>Streptomycetaceae</taxon>
        <taxon>Streptomyces</taxon>
    </lineage>
</organism>
<dbReference type="EMBL" id="JACHJL010000010">
    <property type="protein sequence ID" value="MBB5937017.1"/>
    <property type="molecule type" value="Genomic_DNA"/>
</dbReference>
<feature type="compositionally biased region" description="Low complexity" evidence="1">
    <location>
        <begin position="51"/>
        <end position="85"/>
    </location>
</feature>
<evidence type="ECO:0000313" key="2">
    <source>
        <dbReference type="EMBL" id="MBB5937017.1"/>
    </source>
</evidence>
<feature type="compositionally biased region" description="Low complexity" evidence="1">
    <location>
        <begin position="99"/>
        <end position="132"/>
    </location>
</feature>
<feature type="compositionally biased region" description="Polar residues" evidence="1">
    <location>
        <begin position="87"/>
        <end position="96"/>
    </location>
</feature>
<evidence type="ECO:0000313" key="3">
    <source>
        <dbReference type="Proteomes" id="UP000588098"/>
    </source>
</evidence>